<dbReference type="AlphaFoldDB" id="A0A318T7I4"/>
<evidence type="ECO:0008006" key="4">
    <source>
        <dbReference type="Google" id="ProtNLM"/>
    </source>
</evidence>
<gene>
    <name evidence="2" type="ORF">DFP88_102156</name>
</gene>
<accession>A0A318T7I4</accession>
<feature type="coiled-coil region" evidence="1">
    <location>
        <begin position="67"/>
        <end position="134"/>
    </location>
</feature>
<evidence type="ECO:0000313" key="3">
    <source>
        <dbReference type="Proteomes" id="UP000248311"/>
    </source>
</evidence>
<sequence length="141" mass="15710">MARSRQRALSLLERLARQEMEGEARRLAALRAEAAEKRRGGAALVARMQEETQDLHLETAAYLPGYMRAVRAEVAALEAAATRAEAEAEGLEDGVREGFRQVKTYEMARLSAQRAEAQERARKEDAEAEELALIRWTRAAG</sequence>
<protein>
    <recommendedName>
        <fullName evidence="4">Flagellar FliJ protein</fullName>
    </recommendedName>
</protein>
<dbReference type="EMBL" id="QJTE01000002">
    <property type="protein sequence ID" value="PYE84358.1"/>
    <property type="molecule type" value="Genomic_DNA"/>
</dbReference>
<evidence type="ECO:0000256" key="1">
    <source>
        <dbReference type="SAM" id="Coils"/>
    </source>
</evidence>
<reference evidence="2 3" key="1">
    <citation type="submission" date="2018-06" db="EMBL/GenBank/DDBJ databases">
        <title>Genomic Encyclopedia of Type Strains, Phase III (KMG-III): the genomes of soil and plant-associated and newly described type strains.</title>
        <authorList>
            <person name="Whitman W."/>
        </authorList>
    </citation>
    <scope>NUCLEOTIDE SEQUENCE [LARGE SCALE GENOMIC DNA]</scope>
    <source>
        <strain evidence="2 3">CECT 9025</strain>
    </source>
</reference>
<proteinExistence type="predicted"/>
<keyword evidence="3" id="KW-1185">Reference proteome</keyword>
<dbReference type="Proteomes" id="UP000248311">
    <property type="component" value="Unassembled WGS sequence"/>
</dbReference>
<name>A0A318T7I4_9RHOB</name>
<keyword evidence="1" id="KW-0175">Coiled coil</keyword>
<evidence type="ECO:0000313" key="2">
    <source>
        <dbReference type="EMBL" id="PYE84358.1"/>
    </source>
</evidence>
<organism evidence="2 3">
    <name type="scientific">Pseudoroseicyclus aestuarii</name>
    <dbReference type="NCBI Taxonomy" id="1795041"/>
    <lineage>
        <taxon>Bacteria</taxon>
        <taxon>Pseudomonadati</taxon>
        <taxon>Pseudomonadota</taxon>
        <taxon>Alphaproteobacteria</taxon>
        <taxon>Rhodobacterales</taxon>
        <taxon>Paracoccaceae</taxon>
        <taxon>Pseudoroseicyclus</taxon>
    </lineage>
</organism>
<comment type="caution">
    <text evidence="2">The sequence shown here is derived from an EMBL/GenBank/DDBJ whole genome shotgun (WGS) entry which is preliminary data.</text>
</comment>
<dbReference type="RefSeq" id="WP_110813464.1">
    <property type="nucleotide sequence ID" value="NZ_QJTE01000002.1"/>
</dbReference>